<evidence type="ECO:0000256" key="1">
    <source>
        <dbReference type="SAM" id="SignalP"/>
    </source>
</evidence>
<feature type="signal peptide" evidence="1">
    <location>
        <begin position="1"/>
        <end position="26"/>
    </location>
</feature>
<dbReference type="Proteomes" id="UP000027195">
    <property type="component" value="Unassembled WGS sequence"/>
</dbReference>
<dbReference type="EMBL" id="KL198033">
    <property type="protein sequence ID" value="KDQ15276.1"/>
    <property type="molecule type" value="Genomic_DNA"/>
</dbReference>
<gene>
    <name evidence="2" type="ORF">BOTBODRAFT_54858</name>
</gene>
<protein>
    <recommendedName>
        <fullName evidence="4">Secreted protein</fullName>
    </recommendedName>
</protein>
<dbReference type="HOGENOM" id="CLU_2209582_0_0_1"/>
<dbReference type="InParanoid" id="A0A067MUN4"/>
<dbReference type="AlphaFoldDB" id="A0A067MUN4"/>
<keyword evidence="3" id="KW-1185">Reference proteome</keyword>
<name>A0A067MUN4_BOTB1</name>
<organism evidence="2 3">
    <name type="scientific">Botryobasidium botryosum (strain FD-172 SS1)</name>
    <dbReference type="NCBI Taxonomy" id="930990"/>
    <lineage>
        <taxon>Eukaryota</taxon>
        <taxon>Fungi</taxon>
        <taxon>Dikarya</taxon>
        <taxon>Basidiomycota</taxon>
        <taxon>Agaricomycotina</taxon>
        <taxon>Agaricomycetes</taxon>
        <taxon>Cantharellales</taxon>
        <taxon>Botryobasidiaceae</taxon>
        <taxon>Botryobasidium</taxon>
    </lineage>
</organism>
<evidence type="ECO:0008006" key="4">
    <source>
        <dbReference type="Google" id="ProtNLM"/>
    </source>
</evidence>
<feature type="chain" id="PRO_5001641655" description="Secreted protein" evidence="1">
    <location>
        <begin position="27"/>
        <end position="107"/>
    </location>
</feature>
<keyword evidence="1" id="KW-0732">Signal</keyword>
<sequence>MVCHQMSVLRNCVVLSGLAVIPGLQGRYYCAGSFVLGADGLWLTPPHPTGNCSILISMAGMLGPGYSHRSNDLAVQSSGLFLWLRARLRTEVQVVSVSIQCGVDGAG</sequence>
<proteinExistence type="predicted"/>
<evidence type="ECO:0000313" key="2">
    <source>
        <dbReference type="EMBL" id="KDQ15276.1"/>
    </source>
</evidence>
<accession>A0A067MUN4</accession>
<evidence type="ECO:0000313" key="3">
    <source>
        <dbReference type="Proteomes" id="UP000027195"/>
    </source>
</evidence>
<reference evidence="3" key="1">
    <citation type="journal article" date="2014" name="Proc. Natl. Acad. Sci. U.S.A.">
        <title>Extensive sampling of basidiomycete genomes demonstrates inadequacy of the white-rot/brown-rot paradigm for wood decay fungi.</title>
        <authorList>
            <person name="Riley R."/>
            <person name="Salamov A.A."/>
            <person name="Brown D.W."/>
            <person name="Nagy L.G."/>
            <person name="Floudas D."/>
            <person name="Held B.W."/>
            <person name="Levasseur A."/>
            <person name="Lombard V."/>
            <person name="Morin E."/>
            <person name="Otillar R."/>
            <person name="Lindquist E.A."/>
            <person name="Sun H."/>
            <person name="LaButti K.M."/>
            <person name="Schmutz J."/>
            <person name="Jabbour D."/>
            <person name="Luo H."/>
            <person name="Baker S.E."/>
            <person name="Pisabarro A.G."/>
            <person name="Walton J.D."/>
            <person name="Blanchette R.A."/>
            <person name="Henrissat B."/>
            <person name="Martin F."/>
            <person name="Cullen D."/>
            <person name="Hibbett D.S."/>
            <person name="Grigoriev I.V."/>
        </authorList>
    </citation>
    <scope>NUCLEOTIDE SEQUENCE [LARGE SCALE GENOMIC DNA]</scope>
    <source>
        <strain evidence="3">FD-172 SS1</strain>
    </source>
</reference>